<dbReference type="InParanoid" id="A0A7J8I9R0"/>
<sequence>MGRTGLDLLVPTATWHHAQRTPWRPLSEEETCMDTVGTALRGGMGTAFFFFSFLSSPEDIFPYFVQIEWEREREKHRRERDTLSGCHPHNPTRARDKLQLRYVPLAGTEPGLSGPKANALTAEPNRPGRGQLLICHQLF</sequence>
<organism evidence="1 2">
    <name type="scientific">Molossus molossus</name>
    <name type="common">Pallas' mastiff bat</name>
    <name type="synonym">Vespertilio molossus</name>
    <dbReference type="NCBI Taxonomy" id="27622"/>
    <lineage>
        <taxon>Eukaryota</taxon>
        <taxon>Metazoa</taxon>
        <taxon>Chordata</taxon>
        <taxon>Craniata</taxon>
        <taxon>Vertebrata</taxon>
        <taxon>Euteleostomi</taxon>
        <taxon>Mammalia</taxon>
        <taxon>Eutheria</taxon>
        <taxon>Laurasiatheria</taxon>
        <taxon>Chiroptera</taxon>
        <taxon>Yangochiroptera</taxon>
        <taxon>Molossidae</taxon>
        <taxon>Molossus</taxon>
    </lineage>
</organism>
<protein>
    <submittedName>
        <fullName evidence="1">Uncharacterized protein</fullName>
    </submittedName>
</protein>
<reference evidence="1 2" key="1">
    <citation type="journal article" date="2020" name="Nature">
        <title>Six reference-quality genomes reveal evolution of bat adaptations.</title>
        <authorList>
            <person name="Jebb D."/>
            <person name="Huang Z."/>
            <person name="Pippel M."/>
            <person name="Hughes G.M."/>
            <person name="Lavrichenko K."/>
            <person name="Devanna P."/>
            <person name="Winkler S."/>
            <person name="Jermiin L.S."/>
            <person name="Skirmuntt E.C."/>
            <person name="Katzourakis A."/>
            <person name="Burkitt-Gray L."/>
            <person name="Ray D.A."/>
            <person name="Sullivan K.A.M."/>
            <person name="Roscito J.G."/>
            <person name="Kirilenko B.M."/>
            <person name="Davalos L.M."/>
            <person name="Corthals A.P."/>
            <person name="Power M.L."/>
            <person name="Jones G."/>
            <person name="Ransome R.D."/>
            <person name="Dechmann D.K.N."/>
            <person name="Locatelli A.G."/>
            <person name="Puechmaille S.J."/>
            <person name="Fedrigo O."/>
            <person name="Jarvis E.D."/>
            <person name="Hiller M."/>
            <person name="Vernes S.C."/>
            <person name="Myers E.W."/>
            <person name="Teeling E.C."/>
        </authorList>
    </citation>
    <scope>NUCLEOTIDE SEQUENCE [LARGE SCALE GENOMIC DNA]</scope>
    <source>
        <strain evidence="1">MMolMol1</strain>
        <tissue evidence="1">Muscle</tissue>
    </source>
</reference>
<accession>A0A7J8I9R0</accession>
<dbReference type="Proteomes" id="UP000550707">
    <property type="component" value="Unassembled WGS sequence"/>
</dbReference>
<proteinExistence type="predicted"/>
<evidence type="ECO:0000313" key="2">
    <source>
        <dbReference type="Proteomes" id="UP000550707"/>
    </source>
</evidence>
<gene>
    <name evidence="1" type="ORF">HJG59_010572</name>
</gene>
<keyword evidence="2" id="KW-1185">Reference proteome</keyword>
<dbReference type="EMBL" id="JACASF010000004">
    <property type="protein sequence ID" value="KAF6480722.1"/>
    <property type="molecule type" value="Genomic_DNA"/>
</dbReference>
<name>A0A7J8I9R0_MOLMO</name>
<dbReference type="AlphaFoldDB" id="A0A7J8I9R0"/>
<comment type="caution">
    <text evidence="1">The sequence shown here is derived from an EMBL/GenBank/DDBJ whole genome shotgun (WGS) entry which is preliminary data.</text>
</comment>
<evidence type="ECO:0000313" key="1">
    <source>
        <dbReference type="EMBL" id="KAF6480722.1"/>
    </source>
</evidence>